<dbReference type="InterPro" id="IPR001461">
    <property type="entry name" value="Aspartic_peptidase_A1"/>
</dbReference>
<evidence type="ECO:0000256" key="3">
    <source>
        <dbReference type="ARBA" id="ARBA00022750"/>
    </source>
</evidence>
<reference evidence="11" key="1">
    <citation type="submission" date="2021-01" db="EMBL/GenBank/DDBJ databases">
        <authorList>
            <person name="Corre E."/>
            <person name="Pelletier E."/>
            <person name="Niang G."/>
            <person name="Scheremetjew M."/>
            <person name="Finn R."/>
            <person name="Kale V."/>
            <person name="Holt S."/>
            <person name="Cochrane G."/>
            <person name="Meng A."/>
            <person name="Brown T."/>
            <person name="Cohen L."/>
        </authorList>
    </citation>
    <scope>NUCLEOTIDE SEQUENCE</scope>
</reference>
<keyword evidence="4 7" id="KW-0378">Hydrolase</keyword>
<dbReference type="Pfam" id="PF00026">
    <property type="entry name" value="Asp"/>
    <property type="match status" value="1"/>
</dbReference>
<gene>
    <name evidence="11" type="ORF">NSCI0253_LOCUS39531</name>
</gene>
<keyword evidence="9" id="KW-0812">Transmembrane</keyword>
<keyword evidence="6" id="KW-1015">Disulfide bond</keyword>
<dbReference type="AlphaFoldDB" id="A0A7S1FFH9"/>
<evidence type="ECO:0000256" key="4">
    <source>
        <dbReference type="ARBA" id="ARBA00022801"/>
    </source>
</evidence>
<feature type="region of interest" description="Disordered" evidence="8">
    <location>
        <begin position="477"/>
        <end position="505"/>
    </location>
</feature>
<dbReference type="InterPro" id="IPR001969">
    <property type="entry name" value="Aspartic_peptidase_AS"/>
</dbReference>
<dbReference type="SUPFAM" id="SSF50630">
    <property type="entry name" value="Acid proteases"/>
    <property type="match status" value="1"/>
</dbReference>
<comment type="similarity">
    <text evidence="1 7">Belongs to the peptidase A1 family.</text>
</comment>
<evidence type="ECO:0000259" key="10">
    <source>
        <dbReference type="PROSITE" id="PS51767"/>
    </source>
</evidence>
<evidence type="ECO:0000256" key="8">
    <source>
        <dbReference type="SAM" id="MobiDB-lite"/>
    </source>
</evidence>
<keyword evidence="2 7" id="KW-0645">Protease</keyword>
<dbReference type="PROSITE" id="PS00141">
    <property type="entry name" value="ASP_PROTEASE"/>
    <property type="match status" value="1"/>
</dbReference>
<dbReference type="InterPro" id="IPR034164">
    <property type="entry name" value="Pepsin-like_dom"/>
</dbReference>
<evidence type="ECO:0000256" key="5">
    <source>
        <dbReference type="PIRSR" id="PIRSR601461-1"/>
    </source>
</evidence>
<evidence type="ECO:0000256" key="6">
    <source>
        <dbReference type="PIRSR" id="PIRSR601461-2"/>
    </source>
</evidence>
<dbReference type="CDD" id="cd05471">
    <property type="entry name" value="pepsin_like"/>
    <property type="match status" value="1"/>
</dbReference>
<accession>A0A7S1FFH9</accession>
<dbReference type="InterPro" id="IPR033121">
    <property type="entry name" value="PEPTIDASE_A1"/>
</dbReference>
<feature type="compositionally biased region" description="Polar residues" evidence="8">
    <location>
        <begin position="493"/>
        <end position="505"/>
    </location>
</feature>
<evidence type="ECO:0000256" key="2">
    <source>
        <dbReference type="ARBA" id="ARBA00022670"/>
    </source>
</evidence>
<organism evidence="11">
    <name type="scientific">Noctiluca scintillans</name>
    <name type="common">Sea sparkle</name>
    <name type="synonym">Red tide dinoflagellate</name>
    <dbReference type="NCBI Taxonomy" id="2966"/>
    <lineage>
        <taxon>Eukaryota</taxon>
        <taxon>Sar</taxon>
        <taxon>Alveolata</taxon>
        <taxon>Dinophyceae</taxon>
        <taxon>Noctilucales</taxon>
        <taxon>Noctilucaceae</taxon>
        <taxon>Noctiluca</taxon>
    </lineage>
</organism>
<dbReference type="EMBL" id="HBFQ01055680">
    <property type="protein sequence ID" value="CAD8865176.1"/>
    <property type="molecule type" value="Transcribed_RNA"/>
</dbReference>
<dbReference type="PRINTS" id="PR00792">
    <property type="entry name" value="PEPSIN"/>
</dbReference>
<keyword evidence="9" id="KW-1133">Transmembrane helix</keyword>
<evidence type="ECO:0000256" key="9">
    <source>
        <dbReference type="SAM" id="Phobius"/>
    </source>
</evidence>
<protein>
    <recommendedName>
        <fullName evidence="10">Peptidase A1 domain-containing protein</fullName>
    </recommendedName>
</protein>
<dbReference type="InterPro" id="IPR021109">
    <property type="entry name" value="Peptidase_aspartic_dom_sf"/>
</dbReference>
<evidence type="ECO:0000256" key="7">
    <source>
        <dbReference type="RuleBase" id="RU000454"/>
    </source>
</evidence>
<feature type="transmembrane region" description="Helical" evidence="9">
    <location>
        <begin position="36"/>
        <end position="53"/>
    </location>
</feature>
<dbReference type="PANTHER" id="PTHR47966:SF51">
    <property type="entry name" value="BETA-SITE APP-CLEAVING ENZYME, ISOFORM A-RELATED"/>
    <property type="match status" value="1"/>
</dbReference>
<dbReference type="Gene3D" id="2.40.70.10">
    <property type="entry name" value="Acid Proteases"/>
    <property type="match status" value="2"/>
</dbReference>
<feature type="domain" description="Peptidase A1" evidence="10">
    <location>
        <begin position="88"/>
        <end position="456"/>
    </location>
</feature>
<dbReference type="PROSITE" id="PS51767">
    <property type="entry name" value="PEPTIDASE_A1"/>
    <property type="match status" value="1"/>
</dbReference>
<evidence type="ECO:0000256" key="1">
    <source>
        <dbReference type="ARBA" id="ARBA00007447"/>
    </source>
</evidence>
<evidence type="ECO:0000313" key="11">
    <source>
        <dbReference type="EMBL" id="CAD8865176.1"/>
    </source>
</evidence>
<feature type="disulfide bond" evidence="6">
    <location>
        <begin position="289"/>
        <end position="301"/>
    </location>
</feature>
<dbReference type="GO" id="GO:0004190">
    <property type="term" value="F:aspartic-type endopeptidase activity"/>
    <property type="evidence" value="ECO:0007669"/>
    <property type="project" value="UniProtKB-KW"/>
</dbReference>
<feature type="active site" evidence="5">
    <location>
        <position position="306"/>
    </location>
</feature>
<keyword evidence="9" id="KW-0472">Membrane</keyword>
<sequence>MVMDTLEIESGAGVARFVVEADGDLRTVRRWEHTRFFVAISLVVVIVGAFSFLPSADQQKYKPSGHDAPMLQQEDAQCAELSNKGSYFSVGVGVGTPRQPFDVVIDTGSNSVLVPSCVCTEADNCHSSACFRGTNTSSTFSITTNGQGHALMLEMVFGSGTLKNVLATDVVQVGSTSVMMPDGLLLVIDSRKLNLRNFDGILGMGIPRRQATSLQQSGNTMVYESQLFMEVARVSRFSICFAGGRNGALRFDPPPFENPLGSVSRNHWTLNFRGFSVGAAPAKRPTLECPSTAGNATSSGCEMIPDSGTTFLLGPHADVRALYDTLCLSWSRCRNDLATNARMSPESAFRAVLRNCSAWLQEDEEEYLPSIHLFAAGHDGREQILSLSSSSFIFMVLMRDGQGGTERVCEAAIGTTDGMPSSGKDYVPSWIMGMPLFLQYTVGHDMTTEPPSVSFDPEPCRQCGAESLTFAMGEAKQHRIPRQVTGPPRFPTRWTQPSTASVLSQ</sequence>
<proteinExistence type="inferred from homology"/>
<feature type="active site" evidence="5">
    <location>
        <position position="106"/>
    </location>
</feature>
<name>A0A7S1FFH9_NOCSC</name>
<dbReference type="PANTHER" id="PTHR47966">
    <property type="entry name" value="BETA-SITE APP-CLEAVING ENZYME, ISOFORM A-RELATED"/>
    <property type="match status" value="1"/>
</dbReference>
<keyword evidence="3 7" id="KW-0064">Aspartyl protease</keyword>
<dbReference type="GO" id="GO:0006508">
    <property type="term" value="P:proteolysis"/>
    <property type="evidence" value="ECO:0007669"/>
    <property type="project" value="UniProtKB-KW"/>
</dbReference>